<gene>
    <name evidence="3" type="ORF">CITCOLO1_LOCUS11434</name>
</gene>
<feature type="region of interest" description="Disordered" evidence="1">
    <location>
        <begin position="68"/>
        <end position="95"/>
    </location>
</feature>
<accession>A0ABP0YG01</accession>
<evidence type="ECO:0000313" key="3">
    <source>
        <dbReference type="EMBL" id="CAK9319429.1"/>
    </source>
</evidence>
<feature type="region of interest" description="Disordered" evidence="1">
    <location>
        <begin position="1"/>
        <end position="43"/>
    </location>
</feature>
<sequence>MHEKRLKRALSHQPQAPSTPFSSSRPHAPAEVGFLPPPSATRSRRRLSPLFSVNAAVVGLFLSLSVSLTREQKGREPHRRRPPRTTSVRRLQPAPLVAVQPSSVLSVCQSTSTVA</sequence>
<name>A0ABP0YG01_9ROSI</name>
<dbReference type="EMBL" id="OZ021738">
    <property type="protein sequence ID" value="CAK9319429.1"/>
    <property type="molecule type" value="Genomic_DNA"/>
</dbReference>
<evidence type="ECO:0000256" key="1">
    <source>
        <dbReference type="SAM" id="MobiDB-lite"/>
    </source>
</evidence>
<keyword evidence="2" id="KW-1133">Transmembrane helix</keyword>
<feature type="compositionally biased region" description="Polar residues" evidence="1">
    <location>
        <begin position="12"/>
        <end position="25"/>
    </location>
</feature>
<keyword evidence="4" id="KW-1185">Reference proteome</keyword>
<organism evidence="3 4">
    <name type="scientific">Citrullus colocynthis</name>
    <name type="common">colocynth</name>
    <dbReference type="NCBI Taxonomy" id="252529"/>
    <lineage>
        <taxon>Eukaryota</taxon>
        <taxon>Viridiplantae</taxon>
        <taxon>Streptophyta</taxon>
        <taxon>Embryophyta</taxon>
        <taxon>Tracheophyta</taxon>
        <taxon>Spermatophyta</taxon>
        <taxon>Magnoliopsida</taxon>
        <taxon>eudicotyledons</taxon>
        <taxon>Gunneridae</taxon>
        <taxon>Pentapetalae</taxon>
        <taxon>rosids</taxon>
        <taxon>fabids</taxon>
        <taxon>Cucurbitales</taxon>
        <taxon>Cucurbitaceae</taxon>
        <taxon>Benincaseae</taxon>
        <taxon>Citrullus</taxon>
    </lineage>
</organism>
<feature type="compositionally biased region" description="Basic residues" evidence="1">
    <location>
        <begin position="1"/>
        <end position="10"/>
    </location>
</feature>
<evidence type="ECO:0000313" key="4">
    <source>
        <dbReference type="Proteomes" id="UP001642487"/>
    </source>
</evidence>
<dbReference type="Proteomes" id="UP001642487">
    <property type="component" value="Chromosome 4"/>
</dbReference>
<proteinExistence type="predicted"/>
<keyword evidence="2" id="KW-0812">Transmembrane</keyword>
<reference evidence="3 4" key="1">
    <citation type="submission" date="2024-03" db="EMBL/GenBank/DDBJ databases">
        <authorList>
            <person name="Gkanogiannis A."/>
            <person name="Becerra Lopez-Lavalle L."/>
        </authorList>
    </citation>
    <scope>NUCLEOTIDE SEQUENCE [LARGE SCALE GENOMIC DNA]</scope>
</reference>
<evidence type="ECO:0000256" key="2">
    <source>
        <dbReference type="SAM" id="Phobius"/>
    </source>
</evidence>
<keyword evidence="2" id="KW-0472">Membrane</keyword>
<protein>
    <recommendedName>
        <fullName evidence="5">Transmembrane protein</fullName>
    </recommendedName>
</protein>
<evidence type="ECO:0008006" key="5">
    <source>
        <dbReference type="Google" id="ProtNLM"/>
    </source>
</evidence>
<feature type="transmembrane region" description="Helical" evidence="2">
    <location>
        <begin position="50"/>
        <end position="68"/>
    </location>
</feature>